<comment type="caution">
    <text evidence="1">The sequence shown here is derived from an EMBL/GenBank/DDBJ whole genome shotgun (WGS) entry which is preliminary data.</text>
</comment>
<sequence length="51" mass="5487">MVINTGPVNGVATNAILLSVEFWKIFSTLSCKPARRAATTSSILRIESPPK</sequence>
<protein>
    <submittedName>
        <fullName evidence="1">Uncharacterized protein</fullName>
    </submittedName>
</protein>
<reference evidence="1 2" key="1">
    <citation type="submission" date="2018-04" db="EMBL/GenBank/DDBJ databases">
        <title>Draft genome sequence of Pseudomonas syringae pv. actinidiae biovar 3 strains isolated from kiwifruit in Kagawa prefecture.</title>
        <authorList>
            <person name="Tabuchi M."/>
            <person name="Saito M."/>
            <person name="Fujiwara S."/>
            <person name="Sasa N."/>
            <person name="Akimitsu K."/>
            <person name="Gomi K."/>
            <person name="Konishi-Sugita S."/>
            <person name="Hamano K."/>
            <person name="Kataoka I."/>
        </authorList>
    </citation>
    <scope>NUCLEOTIDE SEQUENCE [LARGE SCALE GENOMIC DNA]</scope>
    <source>
        <strain evidence="1 2">MAFF212211</strain>
    </source>
</reference>
<evidence type="ECO:0000313" key="2">
    <source>
        <dbReference type="Proteomes" id="UP000248291"/>
    </source>
</evidence>
<accession>A0AAN4TIV7</accession>
<dbReference type="EMBL" id="BGKA01000032">
    <property type="protein sequence ID" value="GBH15033.1"/>
    <property type="molecule type" value="Genomic_DNA"/>
</dbReference>
<organism evidence="1 2">
    <name type="scientific">Pseudomonas syringae pv. actinidiae</name>
    <dbReference type="NCBI Taxonomy" id="103796"/>
    <lineage>
        <taxon>Bacteria</taxon>
        <taxon>Pseudomonadati</taxon>
        <taxon>Pseudomonadota</taxon>
        <taxon>Gammaproteobacteria</taxon>
        <taxon>Pseudomonadales</taxon>
        <taxon>Pseudomonadaceae</taxon>
        <taxon>Pseudomonas</taxon>
        <taxon>Pseudomonas syringae</taxon>
    </lineage>
</organism>
<proteinExistence type="predicted"/>
<evidence type="ECO:0000313" key="1">
    <source>
        <dbReference type="EMBL" id="GBH15033.1"/>
    </source>
</evidence>
<name>A0AAN4TIV7_PSESF</name>
<dbReference type="Proteomes" id="UP000248291">
    <property type="component" value="Unassembled WGS sequence"/>
</dbReference>
<gene>
    <name evidence="1" type="ORF">KPSA3_00951</name>
</gene>
<dbReference type="AlphaFoldDB" id="A0AAN4TIV7"/>